<name>A0A2Z3L9R4_9BACT</name>
<dbReference type="EMBL" id="CP029619">
    <property type="protein sequence ID" value="AWN82101.1"/>
    <property type="molecule type" value="Genomic_DNA"/>
</dbReference>
<organism evidence="1 2">
    <name type="scientific">Candidatus Cardinium hertigii</name>
    <dbReference type="NCBI Taxonomy" id="247481"/>
    <lineage>
        <taxon>Bacteria</taxon>
        <taxon>Pseudomonadati</taxon>
        <taxon>Bacteroidota</taxon>
        <taxon>Cytophagia</taxon>
        <taxon>Cytophagales</taxon>
        <taxon>Amoebophilaceae</taxon>
        <taxon>Candidatus Cardinium</taxon>
    </lineage>
</organism>
<dbReference type="Pfam" id="PF19268">
    <property type="entry name" value="CIS_TMP"/>
    <property type="match status" value="2"/>
</dbReference>
<reference evidence="1 2" key="1">
    <citation type="submission" date="2018-05" db="EMBL/GenBank/DDBJ databases">
        <title>Candidatus Cardinium hertigii Genome Assembly.</title>
        <authorList>
            <person name="Showmaker K.C."/>
            <person name="Walden K.O."/>
            <person name="Fields C.J."/>
            <person name="Lambert K.N."/>
            <person name="Hudson M.E."/>
        </authorList>
    </citation>
    <scope>NUCLEOTIDE SEQUENCE [LARGE SCALE GENOMIC DNA]</scope>
    <source>
        <strain evidence="2">cHgTN10</strain>
    </source>
</reference>
<proteinExistence type="predicted"/>
<dbReference type="InterPro" id="IPR045538">
    <property type="entry name" value="CIS_TMP"/>
</dbReference>
<dbReference type="OrthoDB" id="1488184at2"/>
<dbReference type="RefSeq" id="WP_109997499.1">
    <property type="nucleotide sequence ID" value="NZ_CP029619.1"/>
</dbReference>
<accession>A0A2Z3L9R4</accession>
<gene>
    <name evidence="1" type="ORF">DK880_00795</name>
</gene>
<protein>
    <submittedName>
        <fullName evidence="1">Uncharacterized protein</fullName>
    </submittedName>
</protein>
<evidence type="ECO:0000313" key="2">
    <source>
        <dbReference type="Proteomes" id="UP000245872"/>
    </source>
</evidence>
<keyword evidence="2" id="KW-1185">Reference proteome</keyword>
<evidence type="ECO:0000313" key="1">
    <source>
        <dbReference type="EMBL" id="AWN82101.1"/>
    </source>
</evidence>
<sequence length="1578" mass="178982">MDLSPLHVIKYIKIEVTTTCASQVQSLQKTIDRSIAQHIIPLLNKLFTHYVPENIVIHLDKLILDVGGLSKRSLTKKLPLQIAAMLGPMLQKEIHQALQNPHRYTPLPAAQLQAIAYYLSEGHIAWWMPTQKEMEKSYTTLLQQAPLQIEQLWHGLKKKDKAVQRFVASFDKETVENTVKICWGKEDCMPILHETSYLLHQTAVLTNFPYAPKQELLAIALSSLLTHPQRLLHRIDLFTLLLKEVAHQTSIDYASILHKMQTYYKHNKKRMATIPVAATIQRWLTSLHELTVTPPIYWYKNRQLQEKITEDLKNINQHAPAQLEAILYHIQSNIKQPSVRTVIKNWLKEKKNRIKLIQKLSPTLFIRLVQAIEPAMIALFSGYIPENSSFIATWDPILKDSILAYCSVEASTVNVSKKIKKLLDQHITATLPAIGLPQKDRQPSYLIEQEQASTPRKAIPNRDNRTLPLQQLLPALQSTETSLPPTDTKSLLEIDAKEQAETSLPPTDTKSLLEIDAKEQAETSLPPTDTKSLLEIDAKEQAETSLPPTDTKSLLETHAKEQTETSLLPTDTKSLLETHAKEQTETSLLPTDTKSLLETHAKEQTETSLLPTDTKSLLETHAKEQTETSLLPTDTKSLLPTDTKSLLEILAKEQTETSLLPTDTKSLLEILAKEQTETSLLPTDTKSLLEILAKEQAASEEIVQNPFLLRHVVHFLLYNELPHGQSVPAYFIDKSLAMSTAAEIAQQLTAICQETAILETLLQYATEIAMDKLLQAFIPFATEHIDQLRRVIIQANLLPYNEEQTKRHALPTLLIGVAIAHPASITIPQYIERLLFYLGRHSQLYPTLLCDQLASTAQQLQYAKLAATFIALKQPLACSQLEKIEAMDPTLWPLQEKLERHALAVYYSQLLPALKQINPDRTIAMEAIVKDPAKLHQWISHSLPPLPNQQKTAIYNLLITKLNHTLRRSKAIITQRWKHFLYTGNVGHYADATELLEEVIRQLPTFPLASMLNKTVVRKQLMQHFTPTQLLLLVQKLTPMGSNLQPYLASSYPLWCATQGILAQENTTKMLFWDKVLEMIPQLSSPLHPTRWLNAIIAQWSSALGLTPLILLQTFKVVIADMQTLPEIELLRLALDKVLTQQLQSLQKEATQQGCKTAALEQLYLLVHSGTFLFSQPHGMTLDKLEKELVQCITEQPASLITMLKQPYNKNVIARRMVYYFSPELSTKIIAHLAKSQQPFVESYLQLFNQALPDGITAATWQRELLTATLAYLLTVEQWDSSAFLTTTLFSTRYDTSTICQLIASVLTVQPTSSMAHKIISLLQPIGKLLTYRDPLSAAPTPLPEDPYGSSIAAATKNNTYSDKRNAHQAEAEEISLYTSNSGLVFLWPFLYDFFTAHHLMLDTQFFCEQAAHNAVYLLQYLCKGKLNHPESLLTIPKLLCGLTHDTVLLPYRSLQLPHYNETETALLQKETLSPMETIESNSQKLIEKVIKRWKNISKHKKADQTGMTTAIFRHYFLNKPGILRKLPDEDREVHSSWHLNIIPQDEDDLTLLPPWSMDEISLPWMQTILKPFWIATE</sequence>
<dbReference type="Proteomes" id="UP000245872">
    <property type="component" value="Chromosome"/>
</dbReference>
<dbReference type="KEGG" id="cher:DK880_00795"/>